<evidence type="ECO:0000259" key="1">
    <source>
        <dbReference type="Pfam" id="PF03732"/>
    </source>
</evidence>
<gene>
    <name evidence="3" type="ORF">KK1_014739</name>
</gene>
<dbReference type="InterPro" id="IPR005162">
    <property type="entry name" value="Retrotrans_gag_dom"/>
</dbReference>
<proteinExistence type="predicted"/>
<dbReference type="PANTHER" id="PTHR37610:SF55">
    <property type="entry name" value="RETROTRANSPOSON COPIA-LIKE N-TERMINAL DOMAIN-CONTAINING PROTEIN"/>
    <property type="match status" value="1"/>
</dbReference>
<protein>
    <recommendedName>
        <fullName evidence="5">Retrotransposon gag domain-containing protein</fullName>
    </recommendedName>
</protein>
<reference evidence="3 4" key="1">
    <citation type="journal article" date="2012" name="Nat. Biotechnol.">
        <title>Draft genome sequence of pigeonpea (Cajanus cajan), an orphan legume crop of resource-poor farmers.</title>
        <authorList>
            <person name="Varshney R.K."/>
            <person name="Chen W."/>
            <person name="Li Y."/>
            <person name="Bharti A.K."/>
            <person name="Saxena R.K."/>
            <person name="Schlueter J.A."/>
            <person name="Donoghue M.T."/>
            <person name="Azam S."/>
            <person name="Fan G."/>
            <person name="Whaley A.M."/>
            <person name="Farmer A.D."/>
            <person name="Sheridan J."/>
            <person name="Iwata A."/>
            <person name="Tuteja R."/>
            <person name="Penmetsa R.V."/>
            <person name="Wu W."/>
            <person name="Upadhyaya H.D."/>
            <person name="Yang S.P."/>
            <person name="Shah T."/>
            <person name="Saxena K.B."/>
            <person name="Michael T."/>
            <person name="McCombie W.R."/>
            <person name="Yang B."/>
            <person name="Zhang G."/>
            <person name="Yang H."/>
            <person name="Wang J."/>
            <person name="Spillane C."/>
            <person name="Cook D.R."/>
            <person name="May G.D."/>
            <person name="Xu X."/>
            <person name="Jackson S.A."/>
        </authorList>
    </citation>
    <scope>NUCLEOTIDE SEQUENCE [LARGE SCALE GENOMIC DNA]</scope>
    <source>
        <strain evidence="4">cv. Asha</strain>
    </source>
</reference>
<dbReference type="EMBL" id="CM003612">
    <property type="protein sequence ID" value="KYP59307.1"/>
    <property type="molecule type" value="Genomic_DNA"/>
</dbReference>
<evidence type="ECO:0008006" key="5">
    <source>
        <dbReference type="Google" id="ProtNLM"/>
    </source>
</evidence>
<sequence>PMVSSQDSTNDFYVYPNENHILDLVSLVFDGHNCYSWSRTMEMALEMKNKLNFVNRTIKRPADQDPLFYAASVIWINEASIVWKELKERFSQGDLLRISQIQSDLHSLKQSNMTVTAYVTKLKNLWDELCNFHPIAPCNCSNNGVYASTQAFQKYQFLQGLNENYVMVRSQILLMEPLPSISKVFSMIIQ</sequence>
<evidence type="ECO:0000313" key="4">
    <source>
        <dbReference type="Proteomes" id="UP000075243"/>
    </source>
</evidence>
<keyword evidence="4" id="KW-1185">Reference proteome</keyword>
<dbReference type="AlphaFoldDB" id="A0A151SWY1"/>
<dbReference type="PANTHER" id="PTHR37610">
    <property type="entry name" value="CCHC-TYPE DOMAIN-CONTAINING PROTEIN"/>
    <property type="match status" value="1"/>
</dbReference>
<dbReference type="Pfam" id="PF03732">
    <property type="entry name" value="Retrotrans_gag"/>
    <property type="match status" value="1"/>
</dbReference>
<accession>A0A151SWY1</accession>
<dbReference type="Gramene" id="C.cajan_14311.t">
    <property type="protein sequence ID" value="C.cajan_14311.t"/>
    <property type="gene ID" value="C.cajan_14311"/>
</dbReference>
<evidence type="ECO:0000313" key="3">
    <source>
        <dbReference type="EMBL" id="KYP59307.1"/>
    </source>
</evidence>
<name>A0A151SWY1_CAJCA</name>
<feature type="domain" description="Retrotransposon Copia-like N-terminal" evidence="2">
    <location>
        <begin position="16"/>
        <end position="62"/>
    </location>
</feature>
<dbReference type="Proteomes" id="UP000075243">
    <property type="component" value="Chromosome 10"/>
</dbReference>
<organism evidence="3 4">
    <name type="scientific">Cajanus cajan</name>
    <name type="common">Pigeon pea</name>
    <name type="synonym">Cajanus indicus</name>
    <dbReference type="NCBI Taxonomy" id="3821"/>
    <lineage>
        <taxon>Eukaryota</taxon>
        <taxon>Viridiplantae</taxon>
        <taxon>Streptophyta</taxon>
        <taxon>Embryophyta</taxon>
        <taxon>Tracheophyta</taxon>
        <taxon>Spermatophyta</taxon>
        <taxon>Magnoliopsida</taxon>
        <taxon>eudicotyledons</taxon>
        <taxon>Gunneridae</taxon>
        <taxon>Pentapetalae</taxon>
        <taxon>rosids</taxon>
        <taxon>fabids</taxon>
        <taxon>Fabales</taxon>
        <taxon>Fabaceae</taxon>
        <taxon>Papilionoideae</taxon>
        <taxon>50 kb inversion clade</taxon>
        <taxon>NPAAA clade</taxon>
        <taxon>indigoferoid/millettioid clade</taxon>
        <taxon>Phaseoleae</taxon>
        <taxon>Cajanus</taxon>
    </lineage>
</organism>
<feature type="domain" description="Retrotransposon gag" evidence="1">
    <location>
        <begin position="80"/>
        <end position="162"/>
    </location>
</feature>
<feature type="non-terminal residue" evidence="3">
    <location>
        <position position="1"/>
    </location>
</feature>
<dbReference type="InterPro" id="IPR029472">
    <property type="entry name" value="Copia-like_N"/>
</dbReference>
<dbReference type="Pfam" id="PF14244">
    <property type="entry name" value="Retrotran_gag_3"/>
    <property type="match status" value="1"/>
</dbReference>
<evidence type="ECO:0000259" key="2">
    <source>
        <dbReference type="Pfam" id="PF14244"/>
    </source>
</evidence>